<gene>
    <name evidence="1" type="primary">NOG2_1</name>
    <name evidence="1" type="ORF">DSO57_1022986</name>
</gene>
<reference evidence="1" key="1">
    <citation type="submission" date="2022-04" db="EMBL/GenBank/DDBJ databases">
        <title>Genome of the entomopathogenic fungus Entomophthora muscae.</title>
        <authorList>
            <person name="Elya C."/>
            <person name="Lovett B.R."/>
            <person name="Lee E."/>
            <person name="Macias A.M."/>
            <person name="Hajek A.E."/>
            <person name="De Bivort B.L."/>
            <person name="Kasson M.T."/>
            <person name="De Fine Licht H.H."/>
            <person name="Stajich J.E."/>
        </authorList>
    </citation>
    <scope>NUCLEOTIDE SEQUENCE</scope>
    <source>
        <strain evidence="1">Berkeley</strain>
    </source>
</reference>
<proteinExistence type="predicted"/>
<dbReference type="EMBL" id="QTSX02003668">
    <property type="protein sequence ID" value="KAJ9068998.1"/>
    <property type="molecule type" value="Genomic_DNA"/>
</dbReference>
<name>A0ACC2T332_9FUNG</name>
<dbReference type="Proteomes" id="UP001165960">
    <property type="component" value="Unassembled WGS sequence"/>
</dbReference>
<keyword evidence="2" id="KW-1185">Reference proteome</keyword>
<organism evidence="1 2">
    <name type="scientific">Entomophthora muscae</name>
    <dbReference type="NCBI Taxonomy" id="34485"/>
    <lineage>
        <taxon>Eukaryota</taxon>
        <taxon>Fungi</taxon>
        <taxon>Fungi incertae sedis</taxon>
        <taxon>Zoopagomycota</taxon>
        <taxon>Entomophthoromycotina</taxon>
        <taxon>Entomophthoromycetes</taxon>
        <taxon>Entomophthorales</taxon>
        <taxon>Entomophthoraceae</taxon>
        <taxon>Entomophthora</taxon>
    </lineage>
</organism>
<sequence length="511" mass="57439">MGNGKREKNRLAKVASKSGAGGKAGGQSLNNTKLKGENFYHDKQKVKYLNMLRGGRPTRNAKGDIIKAAQFQNTEAPVGRIAPNRKWFGNTRVIAQNKLDEFREKMGEKMNDPYQVLMRQSKLPLSLLTEPTKLSRFHMLETEKFSTTFGPKAQRKRPKLAIASVDELVSTVDNSLDNYHDEKDSALLANQVCDMADEVRDSKFSKGQSKRIWNELYKVIDSSDVILHVLDSRDPLGTRCRNIEQYLKKEAPHKHLVFILNKCDLVPTWAMAKWVQHLSQEHPTLAFHASINHCFGKGALISLLRQFSTLHKDKKQISVGMVGYPNVGKSSIINALKAKKVCTTAPIPGETKVWQYITLMKRIYMIDCPGIVHPSTEDSETDIVLKGVVRIENLKNPEDHIDQLMERVKMSYLQKTYQIASWTDSTHFLSQLASKSGKLLKGGEPDLPTVAKMVLNDWLRGRIPYFAHPPNSRESLAEAKEAEGDAPKGIKRPAPEEDISESKPEAITSDA</sequence>
<evidence type="ECO:0000313" key="1">
    <source>
        <dbReference type="EMBL" id="KAJ9068998.1"/>
    </source>
</evidence>
<accession>A0ACC2T332</accession>
<protein>
    <submittedName>
        <fullName evidence="1">GTPase required for pre-60S ribosomal subunit nuclear export and maturation</fullName>
    </submittedName>
</protein>
<evidence type="ECO:0000313" key="2">
    <source>
        <dbReference type="Proteomes" id="UP001165960"/>
    </source>
</evidence>
<comment type="caution">
    <text evidence="1">The sequence shown here is derived from an EMBL/GenBank/DDBJ whole genome shotgun (WGS) entry which is preliminary data.</text>
</comment>